<dbReference type="Proteomes" id="UP000546252">
    <property type="component" value="Unassembled WGS sequence"/>
</dbReference>
<dbReference type="RefSeq" id="WP_182494631.1">
    <property type="nucleotide sequence ID" value="NZ_BAAAKT010000001.1"/>
</dbReference>
<proteinExistence type="predicted"/>
<dbReference type="AlphaFoldDB" id="A0A839FN40"/>
<sequence>MTTSANGTPEGPLPSDIPTDADHMIYERKKHTMSNLYESEVEYFNGKPKPPQKKPRSAETLLAEVMMWRARARQNRAELRAANLEHAAKISELNSNCKKLRLKAEAAQARVTELEGATND</sequence>
<gene>
    <name evidence="3" type="ORF">HNR24_000004</name>
</gene>
<evidence type="ECO:0000313" key="4">
    <source>
        <dbReference type="Proteomes" id="UP000546252"/>
    </source>
</evidence>
<keyword evidence="1" id="KW-0175">Coiled coil</keyword>
<evidence type="ECO:0000313" key="3">
    <source>
        <dbReference type="EMBL" id="MBA8920071.1"/>
    </source>
</evidence>
<accession>A0A839FN40</accession>
<comment type="caution">
    <text evidence="3">The sequence shown here is derived from an EMBL/GenBank/DDBJ whole genome shotgun (WGS) entry which is preliminary data.</text>
</comment>
<feature type="region of interest" description="Disordered" evidence="2">
    <location>
        <begin position="1"/>
        <end position="20"/>
    </location>
</feature>
<evidence type="ECO:0000256" key="1">
    <source>
        <dbReference type="SAM" id="Coils"/>
    </source>
</evidence>
<protein>
    <submittedName>
        <fullName evidence="3">Uncharacterized protein</fullName>
    </submittedName>
</protein>
<feature type="coiled-coil region" evidence="1">
    <location>
        <begin position="90"/>
        <end position="117"/>
    </location>
</feature>
<evidence type="ECO:0000256" key="2">
    <source>
        <dbReference type="SAM" id="MobiDB-lite"/>
    </source>
</evidence>
<name>A0A839FN40_9MICC</name>
<reference evidence="3 4" key="1">
    <citation type="submission" date="2020-08" db="EMBL/GenBank/DDBJ databases">
        <title>Sequencing the genomes of 1000 actinobacteria strains.</title>
        <authorList>
            <person name="Klenk H.-P."/>
        </authorList>
    </citation>
    <scope>NUCLEOTIDE SEQUENCE [LARGE SCALE GENOMIC DNA]</scope>
    <source>
        <strain evidence="3 4">DSM 19081</strain>
    </source>
</reference>
<dbReference type="EMBL" id="JACJIH010000001">
    <property type="protein sequence ID" value="MBA8920071.1"/>
    <property type="molecule type" value="Genomic_DNA"/>
</dbReference>
<organism evidence="3 4">
    <name type="scientific">Nesterenkonia jeotgali</name>
    <dbReference type="NCBI Taxonomy" id="317018"/>
    <lineage>
        <taxon>Bacteria</taxon>
        <taxon>Bacillati</taxon>
        <taxon>Actinomycetota</taxon>
        <taxon>Actinomycetes</taxon>
        <taxon>Micrococcales</taxon>
        <taxon>Micrococcaceae</taxon>
        <taxon>Nesterenkonia</taxon>
    </lineage>
</organism>